<organism evidence="1 2">
    <name type="scientific">Nezara viridula</name>
    <name type="common">Southern green stink bug</name>
    <name type="synonym">Cimex viridulus</name>
    <dbReference type="NCBI Taxonomy" id="85310"/>
    <lineage>
        <taxon>Eukaryota</taxon>
        <taxon>Metazoa</taxon>
        <taxon>Ecdysozoa</taxon>
        <taxon>Arthropoda</taxon>
        <taxon>Hexapoda</taxon>
        <taxon>Insecta</taxon>
        <taxon>Pterygota</taxon>
        <taxon>Neoptera</taxon>
        <taxon>Paraneoptera</taxon>
        <taxon>Hemiptera</taxon>
        <taxon>Heteroptera</taxon>
        <taxon>Panheteroptera</taxon>
        <taxon>Pentatomomorpha</taxon>
        <taxon>Pentatomoidea</taxon>
        <taxon>Pentatomidae</taxon>
        <taxon>Pentatominae</taxon>
        <taxon>Nezara</taxon>
    </lineage>
</organism>
<evidence type="ECO:0000313" key="2">
    <source>
        <dbReference type="Proteomes" id="UP001152798"/>
    </source>
</evidence>
<reference evidence="1" key="1">
    <citation type="submission" date="2022-01" db="EMBL/GenBank/DDBJ databases">
        <authorList>
            <person name="King R."/>
        </authorList>
    </citation>
    <scope>NUCLEOTIDE SEQUENCE</scope>
</reference>
<dbReference type="AlphaFoldDB" id="A0A9P0H6E7"/>
<evidence type="ECO:0000313" key="1">
    <source>
        <dbReference type="EMBL" id="CAH1396199.1"/>
    </source>
</evidence>
<protein>
    <submittedName>
        <fullName evidence="1">Uncharacterized protein</fullName>
    </submittedName>
</protein>
<gene>
    <name evidence="1" type="ORF">NEZAVI_LOCUS6314</name>
</gene>
<sequence>MRLYARLELVANSGEHGERQGGGLRCSIPWSVCTAHQSRLQANCPRELFIFGNRPNNCLIYKHSFEWETVFIMVGVD</sequence>
<keyword evidence="2" id="KW-1185">Reference proteome</keyword>
<proteinExistence type="predicted"/>
<name>A0A9P0H6E7_NEZVI</name>
<dbReference type="EMBL" id="OV725079">
    <property type="protein sequence ID" value="CAH1396199.1"/>
    <property type="molecule type" value="Genomic_DNA"/>
</dbReference>
<accession>A0A9P0H6E7</accession>
<dbReference type="Proteomes" id="UP001152798">
    <property type="component" value="Chromosome 3"/>
</dbReference>